<evidence type="ECO:0000313" key="3">
    <source>
        <dbReference type="EMBL" id="AUB82751.1"/>
    </source>
</evidence>
<dbReference type="OrthoDB" id="5569442at2"/>
<dbReference type="RefSeq" id="WP_100920463.1">
    <property type="nucleotide sequence ID" value="NZ_CP020370.1"/>
</dbReference>
<dbReference type="Proteomes" id="UP000232638">
    <property type="component" value="Chromosome"/>
</dbReference>
<dbReference type="AlphaFoldDB" id="A0A2K8UCG9"/>
<name>A0A2K8UCG9_9GAMM</name>
<dbReference type="InterPro" id="IPR007055">
    <property type="entry name" value="BON_dom"/>
</dbReference>
<dbReference type="Gene3D" id="3.30.1340.30">
    <property type="match status" value="1"/>
</dbReference>
<dbReference type="KEGG" id="tsy:THSYN_18610"/>
<dbReference type="InterPro" id="IPR051686">
    <property type="entry name" value="Lipoprotein_DolP"/>
</dbReference>
<evidence type="ECO:0000313" key="4">
    <source>
        <dbReference type="Proteomes" id="UP000232638"/>
    </source>
</evidence>
<feature type="signal peptide" evidence="1">
    <location>
        <begin position="1"/>
        <end position="26"/>
    </location>
</feature>
<feature type="domain" description="BON" evidence="2">
    <location>
        <begin position="66"/>
        <end position="134"/>
    </location>
</feature>
<sequence>MNLFHRRLASVGFPALMLAVAGLVQAATAEDAGKSIDQMIEKTGTKMQEAKEALGEKAAKTGDYLDDAAITAKIKAEILGDPLLKVLQIHVTTTDGVVRLSGEVDSPQSIERATALAARVNQVKSVTSELVVKGVK</sequence>
<dbReference type="InterPro" id="IPR014004">
    <property type="entry name" value="Transpt-assoc_nodulatn_dom_bac"/>
</dbReference>
<dbReference type="EMBL" id="CP020370">
    <property type="protein sequence ID" value="AUB82751.1"/>
    <property type="molecule type" value="Genomic_DNA"/>
</dbReference>
<keyword evidence="4" id="KW-1185">Reference proteome</keyword>
<evidence type="ECO:0000259" key="2">
    <source>
        <dbReference type="PROSITE" id="PS50914"/>
    </source>
</evidence>
<dbReference type="PANTHER" id="PTHR34606">
    <property type="entry name" value="BON DOMAIN-CONTAINING PROTEIN"/>
    <property type="match status" value="1"/>
</dbReference>
<evidence type="ECO:0000256" key="1">
    <source>
        <dbReference type="SAM" id="SignalP"/>
    </source>
</evidence>
<proteinExistence type="predicted"/>
<feature type="chain" id="PRO_5014629416" description="BON domain-containing protein" evidence="1">
    <location>
        <begin position="27"/>
        <end position="136"/>
    </location>
</feature>
<reference evidence="3 4" key="1">
    <citation type="submission" date="2017-03" db="EMBL/GenBank/DDBJ databases">
        <title>Complete genome sequence of Candidatus 'Thiodictyon syntrophicum' sp. nov. strain Cad16T, a photolithoautotroph purple sulfur bacterium isolated from an alpine meromictic lake.</title>
        <authorList>
            <person name="Luedin S.M."/>
            <person name="Pothier J.F."/>
            <person name="Danza F."/>
            <person name="Storelli N."/>
            <person name="Wittwer M."/>
            <person name="Tonolla M."/>
        </authorList>
    </citation>
    <scope>NUCLEOTIDE SEQUENCE [LARGE SCALE GENOMIC DNA]</scope>
    <source>
        <strain evidence="3 4">Cad16T</strain>
    </source>
</reference>
<dbReference type="Pfam" id="PF04972">
    <property type="entry name" value="BON"/>
    <property type="match status" value="1"/>
</dbReference>
<dbReference type="PROSITE" id="PS50914">
    <property type="entry name" value="BON"/>
    <property type="match status" value="1"/>
</dbReference>
<organism evidence="3 4">
    <name type="scientific">Candidatus Thiodictyon syntrophicum</name>
    <dbReference type="NCBI Taxonomy" id="1166950"/>
    <lineage>
        <taxon>Bacteria</taxon>
        <taxon>Pseudomonadati</taxon>
        <taxon>Pseudomonadota</taxon>
        <taxon>Gammaproteobacteria</taxon>
        <taxon>Chromatiales</taxon>
        <taxon>Chromatiaceae</taxon>
        <taxon>Thiodictyon</taxon>
    </lineage>
</organism>
<gene>
    <name evidence="3" type="ORF">THSYN_18610</name>
</gene>
<accession>A0A2K8UCG9</accession>
<dbReference type="PANTHER" id="PTHR34606:SF16">
    <property type="entry name" value="BON DOMAIN-CONTAINING PROTEIN"/>
    <property type="match status" value="1"/>
</dbReference>
<dbReference type="SMART" id="SM00749">
    <property type="entry name" value="BON"/>
    <property type="match status" value="1"/>
</dbReference>
<keyword evidence="1" id="KW-0732">Signal</keyword>
<protein>
    <recommendedName>
        <fullName evidence="2">BON domain-containing protein</fullName>
    </recommendedName>
</protein>